<evidence type="ECO:0000313" key="2">
    <source>
        <dbReference type="EMBL" id="OAA50874.1"/>
    </source>
</evidence>
<sequence length="140" mass="15456">MSDSEYDGLFNIEVSDTEDTPAEKKAKRTGQSEEAYQAVRKTYVTKVQNGDIYKHIKLPLQSGASNMDIQELLHAVEELYFFRRYNEAIDFAAQVLQGESRAALDSDSLQLLEKYDAKCKAKQAAVDAGPGDGSVNASKA</sequence>
<dbReference type="OrthoDB" id="3938544at2759"/>
<organism evidence="2 3">
    <name type="scientific">Beauveria brongniartii RCEF 3172</name>
    <dbReference type="NCBI Taxonomy" id="1081107"/>
    <lineage>
        <taxon>Eukaryota</taxon>
        <taxon>Fungi</taxon>
        <taxon>Dikarya</taxon>
        <taxon>Ascomycota</taxon>
        <taxon>Pezizomycotina</taxon>
        <taxon>Sordariomycetes</taxon>
        <taxon>Hypocreomycetidae</taxon>
        <taxon>Hypocreales</taxon>
        <taxon>Cordycipitaceae</taxon>
        <taxon>Beauveria</taxon>
        <taxon>Beauveria brongniartii</taxon>
    </lineage>
</organism>
<protein>
    <submittedName>
        <fullName evidence="2">Uncharacterized protein</fullName>
    </submittedName>
</protein>
<gene>
    <name evidence="2" type="ORF">BBO_00821</name>
</gene>
<dbReference type="EMBL" id="AZHA01000002">
    <property type="protein sequence ID" value="OAA50874.1"/>
    <property type="molecule type" value="Genomic_DNA"/>
</dbReference>
<evidence type="ECO:0000256" key="1">
    <source>
        <dbReference type="SAM" id="MobiDB-lite"/>
    </source>
</evidence>
<dbReference type="Proteomes" id="UP000076863">
    <property type="component" value="Unassembled WGS sequence"/>
</dbReference>
<accession>A0A162KGP1</accession>
<dbReference type="AlphaFoldDB" id="A0A162KGP1"/>
<reference evidence="2 3" key="1">
    <citation type="journal article" date="2016" name="Genome Biol. Evol.">
        <title>Divergent and convergent evolution of fungal pathogenicity.</title>
        <authorList>
            <person name="Shang Y."/>
            <person name="Xiao G."/>
            <person name="Zheng P."/>
            <person name="Cen K."/>
            <person name="Zhan S."/>
            <person name="Wang C."/>
        </authorList>
    </citation>
    <scope>NUCLEOTIDE SEQUENCE [LARGE SCALE GENOMIC DNA]</scope>
    <source>
        <strain evidence="2 3">RCEF 3172</strain>
    </source>
</reference>
<evidence type="ECO:0000313" key="3">
    <source>
        <dbReference type="Proteomes" id="UP000076863"/>
    </source>
</evidence>
<feature type="region of interest" description="Disordered" evidence="1">
    <location>
        <begin position="1"/>
        <end position="31"/>
    </location>
</feature>
<comment type="caution">
    <text evidence="2">The sequence shown here is derived from an EMBL/GenBank/DDBJ whole genome shotgun (WGS) entry which is preliminary data.</text>
</comment>
<proteinExistence type="predicted"/>
<name>A0A162KGP1_9HYPO</name>
<keyword evidence="3" id="KW-1185">Reference proteome</keyword>